<dbReference type="EMBL" id="SMKQ01000120">
    <property type="protein sequence ID" value="TDD42856.1"/>
    <property type="molecule type" value="Genomic_DNA"/>
</dbReference>
<sequence length="143" mass="15468">MHFRRHAVSAALLCAAAVTACAASEAPTLQEAAQRLDADAEALIGQSRLSAVERAEDHSCLPGQVRRFVRAESDLTDDFAGLLDRLQAMGYAKIADDRDLRDGDEDVSVLRDPRTRVTFELTLLSGDHPGVQVVGKTICYATD</sequence>
<evidence type="ECO:0000313" key="3">
    <source>
        <dbReference type="Proteomes" id="UP000295302"/>
    </source>
</evidence>
<evidence type="ECO:0000256" key="1">
    <source>
        <dbReference type="SAM" id="SignalP"/>
    </source>
</evidence>
<dbReference type="RefSeq" id="WP_132617793.1">
    <property type="nucleotide sequence ID" value="NZ_SMKQ01000120.1"/>
</dbReference>
<keyword evidence="1" id="KW-0732">Signal</keyword>
<gene>
    <name evidence="2" type="ORF">E1286_29850</name>
</gene>
<dbReference type="PROSITE" id="PS51257">
    <property type="entry name" value="PROKAR_LIPOPROTEIN"/>
    <property type="match status" value="1"/>
</dbReference>
<dbReference type="Proteomes" id="UP000295302">
    <property type="component" value="Unassembled WGS sequence"/>
</dbReference>
<keyword evidence="3" id="KW-1185">Reference proteome</keyword>
<organism evidence="2 3">
    <name type="scientific">Nonomuraea terrae</name>
    <dbReference type="NCBI Taxonomy" id="2530383"/>
    <lineage>
        <taxon>Bacteria</taxon>
        <taxon>Bacillati</taxon>
        <taxon>Actinomycetota</taxon>
        <taxon>Actinomycetes</taxon>
        <taxon>Streptosporangiales</taxon>
        <taxon>Streptosporangiaceae</taxon>
        <taxon>Nonomuraea</taxon>
    </lineage>
</organism>
<comment type="caution">
    <text evidence="2">The sequence shown here is derived from an EMBL/GenBank/DDBJ whole genome shotgun (WGS) entry which is preliminary data.</text>
</comment>
<feature type="signal peptide" evidence="1">
    <location>
        <begin position="1"/>
        <end position="22"/>
    </location>
</feature>
<feature type="chain" id="PRO_5020931061" evidence="1">
    <location>
        <begin position="23"/>
        <end position="143"/>
    </location>
</feature>
<evidence type="ECO:0000313" key="2">
    <source>
        <dbReference type="EMBL" id="TDD42856.1"/>
    </source>
</evidence>
<protein>
    <submittedName>
        <fullName evidence="2">Uncharacterized protein</fullName>
    </submittedName>
</protein>
<accession>A0A4R4YE34</accession>
<dbReference type="OrthoDB" id="3540565at2"/>
<reference evidence="2 3" key="1">
    <citation type="submission" date="2019-03" db="EMBL/GenBank/DDBJ databases">
        <title>Draft genome sequences of novel Actinobacteria.</title>
        <authorList>
            <person name="Sahin N."/>
            <person name="Ay H."/>
            <person name="Saygin H."/>
        </authorList>
    </citation>
    <scope>NUCLEOTIDE SEQUENCE [LARGE SCALE GENOMIC DNA]</scope>
    <source>
        <strain evidence="2 3">CH32</strain>
    </source>
</reference>
<name>A0A4R4YE34_9ACTN</name>
<proteinExistence type="predicted"/>
<dbReference type="AlphaFoldDB" id="A0A4R4YE34"/>